<protein>
    <recommendedName>
        <fullName evidence="3">ATP-binding protein</fullName>
    </recommendedName>
</protein>
<dbReference type="GeneID" id="78372991"/>
<dbReference type="RefSeq" id="WP_035389835.1">
    <property type="nucleotide sequence ID" value="NZ_JQKF01000016.1"/>
</dbReference>
<gene>
    <name evidence="1" type="ORF">FEAC_18530</name>
</gene>
<accession>A0A0D8FTV0</accession>
<comment type="caution">
    <text evidence="1">The sequence shown here is derived from an EMBL/GenBank/DDBJ whole genome shotgun (WGS) entry which is preliminary data.</text>
</comment>
<sequence>MEIRIGLGDAMREIEVEMDEGTDQAKVIDEFSKAQAAKESLWWLTDRKGKKVGVPVDKILFIEVGPNKEQRKVGFSA</sequence>
<dbReference type="EMBL" id="JXUW01000017">
    <property type="protein sequence ID" value="KJE76369.1"/>
    <property type="molecule type" value="Genomic_DNA"/>
</dbReference>
<evidence type="ECO:0008006" key="3">
    <source>
        <dbReference type="Google" id="ProtNLM"/>
    </source>
</evidence>
<dbReference type="Proteomes" id="UP000032336">
    <property type="component" value="Unassembled WGS sequence"/>
</dbReference>
<dbReference type="Pfam" id="PF11305">
    <property type="entry name" value="DUF3107"/>
    <property type="match status" value="1"/>
</dbReference>
<dbReference type="STRING" id="1121877.FEAC_18530"/>
<name>A0A0D8FTV0_9ACTN</name>
<dbReference type="InterPro" id="IPR021456">
    <property type="entry name" value="DUF3107"/>
</dbReference>
<dbReference type="OrthoDB" id="3268468at2"/>
<organism evidence="1 2">
    <name type="scientific">Ferrimicrobium acidiphilum DSM 19497</name>
    <dbReference type="NCBI Taxonomy" id="1121877"/>
    <lineage>
        <taxon>Bacteria</taxon>
        <taxon>Bacillati</taxon>
        <taxon>Actinomycetota</taxon>
        <taxon>Acidimicrobiia</taxon>
        <taxon>Acidimicrobiales</taxon>
        <taxon>Acidimicrobiaceae</taxon>
        <taxon>Ferrimicrobium</taxon>
    </lineage>
</organism>
<evidence type="ECO:0000313" key="2">
    <source>
        <dbReference type="Proteomes" id="UP000032336"/>
    </source>
</evidence>
<proteinExistence type="predicted"/>
<evidence type="ECO:0000313" key="1">
    <source>
        <dbReference type="EMBL" id="KJE76369.1"/>
    </source>
</evidence>
<reference evidence="1 2" key="1">
    <citation type="submission" date="2015-01" db="EMBL/GenBank/DDBJ databases">
        <title>Draft genome of the acidophilic iron oxidizer Ferrimicrobium acidiphilum strain T23.</title>
        <authorList>
            <person name="Poehlein A."/>
            <person name="Eisen S."/>
            <person name="Schloemann M."/>
            <person name="Johnson B.D."/>
            <person name="Daniel R."/>
            <person name="Muehling M."/>
        </authorList>
    </citation>
    <scope>NUCLEOTIDE SEQUENCE [LARGE SCALE GENOMIC DNA]</scope>
    <source>
        <strain evidence="1 2">T23</strain>
    </source>
</reference>
<keyword evidence="2" id="KW-1185">Reference proteome</keyword>
<dbReference type="AlphaFoldDB" id="A0A0D8FTV0"/>